<dbReference type="InterPro" id="IPR020846">
    <property type="entry name" value="MFS_dom"/>
</dbReference>
<feature type="transmembrane region" description="Helical" evidence="4">
    <location>
        <begin position="73"/>
        <end position="91"/>
    </location>
</feature>
<dbReference type="InterPro" id="IPR036259">
    <property type="entry name" value="MFS_trans_sf"/>
</dbReference>
<dbReference type="PANTHER" id="PTHR42910">
    <property type="entry name" value="TRANSPORTER SCO4007-RELATED"/>
    <property type="match status" value="1"/>
</dbReference>
<feature type="transmembrane region" description="Helical" evidence="4">
    <location>
        <begin position="301"/>
        <end position="326"/>
    </location>
</feature>
<evidence type="ECO:0000256" key="3">
    <source>
        <dbReference type="ARBA" id="ARBA00023136"/>
    </source>
</evidence>
<feature type="transmembrane region" description="Helical" evidence="4">
    <location>
        <begin position="155"/>
        <end position="178"/>
    </location>
</feature>
<dbReference type="Proteomes" id="UP000609121">
    <property type="component" value="Unassembled WGS sequence"/>
</dbReference>
<dbReference type="SUPFAM" id="SSF103473">
    <property type="entry name" value="MFS general substrate transporter"/>
    <property type="match status" value="1"/>
</dbReference>
<dbReference type="AlphaFoldDB" id="A0A8J6Z9D0"/>
<dbReference type="GO" id="GO:0022857">
    <property type="term" value="F:transmembrane transporter activity"/>
    <property type="evidence" value="ECO:0007669"/>
    <property type="project" value="InterPro"/>
</dbReference>
<feature type="transmembrane region" description="Helical" evidence="4">
    <location>
        <begin position="97"/>
        <end position="119"/>
    </location>
</feature>
<comment type="caution">
    <text evidence="7">The sequence shown here is derived from an EMBL/GenBank/DDBJ whole genome shotgun (WGS) entry which is preliminary data.</text>
</comment>
<dbReference type="PANTHER" id="PTHR42910:SF1">
    <property type="entry name" value="MAJOR FACILITATOR SUPERFAMILY (MFS) PROFILE DOMAIN-CONTAINING PROTEIN"/>
    <property type="match status" value="1"/>
</dbReference>
<dbReference type="EMBL" id="JACVXA010000093">
    <property type="protein sequence ID" value="MBE3640434.1"/>
    <property type="molecule type" value="Genomic_DNA"/>
</dbReference>
<feature type="transmembrane region" description="Helical" evidence="4">
    <location>
        <begin position="338"/>
        <end position="358"/>
    </location>
</feature>
<protein>
    <submittedName>
        <fullName evidence="7">MFS transporter</fullName>
    </submittedName>
</protein>
<feature type="transmembrane region" description="Helical" evidence="4">
    <location>
        <begin position="278"/>
        <end position="295"/>
    </location>
</feature>
<dbReference type="Pfam" id="PF07690">
    <property type="entry name" value="MFS_1"/>
    <property type="match status" value="1"/>
</dbReference>
<keyword evidence="1 4" id="KW-0812">Transmembrane</keyword>
<keyword evidence="2 4" id="KW-1133">Transmembrane helix</keyword>
<feature type="transmembrane region" description="Helical" evidence="4">
    <location>
        <begin position="131"/>
        <end position="149"/>
    </location>
</feature>
<evidence type="ECO:0000259" key="6">
    <source>
        <dbReference type="PROSITE" id="PS50850"/>
    </source>
</evidence>
<dbReference type="PROSITE" id="PS50850">
    <property type="entry name" value="MFS"/>
    <property type="match status" value="1"/>
</dbReference>
<evidence type="ECO:0000256" key="5">
    <source>
        <dbReference type="SAM" id="SignalP"/>
    </source>
</evidence>
<proteinExistence type="predicted"/>
<feature type="transmembrane region" description="Helical" evidence="4">
    <location>
        <begin position="245"/>
        <end position="266"/>
    </location>
</feature>
<evidence type="ECO:0000256" key="4">
    <source>
        <dbReference type="SAM" id="Phobius"/>
    </source>
</evidence>
<gene>
    <name evidence="7" type="ORF">ICN82_19700</name>
</gene>
<feature type="transmembrane region" description="Helical" evidence="4">
    <location>
        <begin position="43"/>
        <end position="61"/>
    </location>
</feature>
<evidence type="ECO:0000313" key="8">
    <source>
        <dbReference type="Proteomes" id="UP000609121"/>
    </source>
</evidence>
<feature type="signal peptide" evidence="5">
    <location>
        <begin position="1"/>
        <end position="19"/>
    </location>
</feature>
<dbReference type="Gene3D" id="1.20.1250.20">
    <property type="entry name" value="MFS general substrate transporter like domains"/>
    <property type="match status" value="1"/>
</dbReference>
<feature type="domain" description="Major facilitator superfamily (MFS) profile" evidence="6">
    <location>
        <begin position="7"/>
        <end position="389"/>
    </location>
</feature>
<keyword evidence="8" id="KW-1185">Reference proteome</keyword>
<sequence length="393" mass="40288">MSALRGTIALLALACGALAANVYLAQPLAGPIAATIGLPPQAAGWIVTLTQLGYGLGLLLLVPLADRVENRRLILSLVALAGLSLALAAVARQAGVFLAASLGIGLGSVCVQVLVPYAAHVAPEKARGTTVGLVTAGLMLGILLARPAAGLVAEALAWPAVFASAGVLMCGLFILLALRLPKRRPDQREPYASVLRSMLHAPFRYALLRRRIVYQSALFGGFSLFWTAVPLWLMQPGWGWSEGAVGLFSLTAASGALAAPMAGALADRGRGDRVTCGALAMAAGGFALAAVAWPSSPWSVAALVSGASMINAAVTFSFVVGQRAIFELEPGARARLNGIFMASFTLAGAAASALGGWLLVHTGWTVTACCGVAFLIPALAQILCKSAKDAEVR</sequence>
<dbReference type="CDD" id="cd17324">
    <property type="entry name" value="MFS_NepI_like"/>
    <property type="match status" value="1"/>
</dbReference>
<keyword evidence="3 4" id="KW-0472">Membrane</keyword>
<dbReference type="InterPro" id="IPR011701">
    <property type="entry name" value="MFS"/>
</dbReference>
<feature type="chain" id="PRO_5035229797" evidence="5">
    <location>
        <begin position="20"/>
        <end position="393"/>
    </location>
</feature>
<dbReference type="RefSeq" id="WP_193186575.1">
    <property type="nucleotide sequence ID" value="NZ_JACVXA010000093.1"/>
</dbReference>
<evidence type="ECO:0000313" key="7">
    <source>
        <dbReference type="EMBL" id="MBE3640434.1"/>
    </source>
</evidence>
<keyword evidence="5" id="KW-0732">Signal</keyword>
<reference evidence="7" key="1">
    <citation type="submission" date="2020-09" db="EMBL/GenBank/DDBJ databases">
        <title>A novel bacterium of genus Mangrovicoccus, isolated from South China Sea.</title>
        <authorList>
            <person name="Huang H."/>
            <person name="Mo K."/>
            <person name="Hu Y."/>
        </authorList>
    </citation>
    <scope>NUCLEOTIDE SEQUENCE</scope>
    <source>
        <strain evidence="7">HB182678</strain>
    </source>
</reference>
<accession>A0A8J6Z9D0</accession>
<feature type="transmembrane region" description="Helical" evidence="4">
    <location>
        <begin position="212"/>
        <end position="233"/>
    </location>
</feature>
<feature type="transmembrane region" description="Helical" evidence="4">
    <location>
        <begin position="364"/>
        <end position="384"/>
    </location>
</feature>
<evidence type="ECO:0000256" key="1">
    <source>
        <dbReference type="ARBA" id="ARBA00022692"/>
    </source>
</evidence>
<evidence type="ECO:0000256" key="2">
    <source>
        <dbReference type="ARBA" id="ARBA00022989"/>
    </source>
</evidence>
<organism evidence="7 8">
    <name type="scientific">Mangrovicoccus algicola</name>
    <dbReference type="NCBI Taxonomy" id="2771008"/>
    <lineage>
        <taxon>Bacteria</taxon>
        <taxon>Pseudomonadati</taxon>
        <taxon>Pseudomonadota</taxon>
        <taxon>Alphaproteobacteria</taxon>
        <taxon>Rhodobacterales</taxon>
        <taxon>Paracoccaceae</taxon>
        <taxon>Mangrovicoccus</taxon>
    </lineage>
</organism>
<name>A0A8J6Z9D0_9RHOB</name>